<dbReference type="Pfam" id="PF20049">
    <property type="entry name" value="DUF6451"/>
    <property type="match status" value="1"/>
</dbReference>
<name>A0A183Q4B9_9TREM</name>
<dbReference type="Proteomes" id="UP000269396">
    <property type="component" value="Unassembled WGS sequence"/>
</dbReference>
<feature type="non-terminal residue" evidence="1">
    <location>
        <position position="143"/>
    </location>
</feature>
<evidence type="ECO:0000313" key="1">
    <source>
        <dbReference type="EMBL" id="VDP84886.1"/>
    </source>
</evidence>
<dbReference type="AlphaFoldDB" id="A0A183Q4B9"/>
<protein>
    <submittedName>
        <fullName evidence="1">Uncharacterized protein</fullName>
    </submittedName>
</protein>
<proteinExistence type="predicted"/>
<evidence type="ECO:0000313" key="2">
    <source>
        <dbReference type="Proteomes" id="UP000269396"/>
    </source>
</evidence>
<dbReference type="PANTHER" id="PTHR47027">
    <property type="entry name" value="REVERSE TRANSCRIPTASE DOMAIN-CONTAINING PROTEIN"/>
    <property type="match status" value="1"/>
</dbReference>
<keyword evidence="2" id="KW-1185">Reference proteome</keyword>
<dbReference type="InterPro" id="IPR045609">
    <property type="entry name" value="DUF6451"/>
</dbReference>
<sequence length="143" mass="16100">MSTSVGKHVIQWTTRIQLDNLEFTEDLALLSHTQQQMQENTTSVAAASATLGLNINKRKGEILRYDTTCTKRITLDGEDLEDVKSSTYLDSTIDEQGESDADVNVWIGKSTTAYLQLKNIYNSKQLPINNKVRIFNTNMKTVL</sequence>
<reference evidence="1 2" key="1">
    <citation type="submission" date="2018-11" db="EMBL/GenBank/DDBJ databases">
        <authorList>
            <consortium name="Pathogen Informatics"/>
        </authorList>
    </citation>
    <scope>NUCLEOTIDE SEQUENCE [LARGE SCALE GENOMIC DNA]</scope>
    <source>
        <strain>Denwood</strain>
        <strain evidence="2">Zambia</strain>
    </source>
</reference>
<gene>
    <name evidence="1" type="ORF">SMTD_LOCUS21455</name>
</gene>
<dbReference type="EMBL" id="UZAL01047378">
    <property type="protein sequence ID" value="VDP84886.1"/>
    <property type="molecule type" value="Genomic_DNA"/>
</dbReference>
<dbReference type="PANTHER" id="PTHR47027:SF25">
    <property type="entry name" value="REVERSE TRANSCRIPTASE DOMAIN-CONTAINING PROTEIN"/>
    <property type="match status" value="1"/>
</dbReference>
<organism evidence="1 2">
    <name type="scientific">Schistosoma mattheei</name>
    <dbReference type="NCBI Taxonomy" id="31246"/>
    <lineage>
        <taxon>Eukaryota</taxon>
        <taxon>Metazoa</taxon>
        <taxon>Spiralia</taxon>
        <taxon>Lophotrochozoa</taxon>
        <taxon>Platyhelminthes</taxon>
        <taxon>Trematoda</taxon>
        <taxon>Digenea</taxon>
        <taxon>Strigeidida</taxon>
        <taxon>Schistosomatoidea</taxon>
        <taxon>Schistosomatidae</taxon>
        <taxon>Schistosoma</taxon>
    </lineage>
</organism>
<accession>A0A183Q4B9</accession>